<dbReference type="GO" id="GO:0046872">
    <property type="term" value="F:metal ion binding"/>
    <property type="evidence" value="ECO:0007669"/>
    <property type="project" value="UniProtKB-KW"/>
</dbReference>
<proteinExistence type="predicted"/>
<evidence type="ECO:0000256" key="4">
    <source>
        <dbReference type="ARBA" id="ARBA00023014"/>
    </source>
</evidence>
<keyword evidence="6" id="KW-0560">Oxidoreductase</keyword>
<evidence type="ECO:0000256" key="2">
    <source>
        <dbReference type="ARBA" id="ARBA00022723"/>
    </source>
</evidence>
<feature type="domain" description="4Fe-4S ferredoxin-type" evidence="5">
    <location>
        <begin position="48"/>
        <end position="78"/>
    </location>
</feature>
<reference evidence="6" key="1">
    <citation type="submission" date="2019-08" db="EMBL/GenBank/DDBJ databases">
        <authorList>
            <person name="Kucharzyk K."/>
            <person name="Murdoch R.W."/>
            <person name="Higgins S."/>
            <person name="Loffler F."/>
        </authorList>
    </citation>
    <scope>NUCLEOTIDE SEQUENCE</scope>
</reference>
<evidence type="ECO:0000313" key="6">
    <source>
        <dbReference type="EMBL" id="MPN39020.1"/>
    </source>
</evidence>
<dbReference type="InterPro" id="IPR017900">
    <property type="entry name" value="4Fe4S_Fe_S_CS"/>
</dbReference>
<dbReference type="SUPFAM" id="SSF54862">
    <property type="entry name" value="4Fe-4S ferredoxins"/>
    <property type="match status" value="1"/>
</dbReference>
<evidence type="ECO:0000256" key="1">
    <source>
        <dbReference type="ARBA" id="ARBA00022485"/>
    </source>
</evidence>
<evidence type="ECO:0000256" key="3">
    <source>
        <dbReference type="ARBA" id="ARBA00023004"/>
    </source>
</evidence>
<accession>A0A645HJU5</accession>
<sequence>MMAYEQKNNQPYTVRVYEQGCKECGYCIKVCPRNVFVQANYFNDKGYRPVQVKFPEKCIGCRRCFFACPDFSIDVKQGGKDSL</sequence>
<keyword evidence="3" id="KW-0408">Iron</keyword>
<dbReference type="PANTHER" id="PTHR43687:SF4">
    <property type="entry name" value="BLR5484 PROTEIN"/>
    <property type="match status" value="1"/>
</dbReference>
<protein>
    <submittedName>
        <fullName evidence="6">Photosystem I iron-sulfur center</fullName>
        <ecNumber evidence="6">1.97.1.12</ecNumber>
    </submittedName>
</protein>
<dbReference type="EMBL" id="VSSQ01094598">
    <property type="protein sequence ID" value="MPN39020.1"/>
    <property type="molecule type" value="Genomic_DNA"/>
</dbReference>
<dbReference type="GO" id="GO:0016491">
    <property type="term" value="F:oxidoreductase activity"/>
    <property type="evidence" value="ECO:0007669"/>
    <property type="project" value="UniProtKB-KW"/>
</dbReference>
<organism evidence="6">
    <name type="scientific">bioreactor metagenome</name>
    <dbReference type="NCBI Taxonomy" id="1076179"/>
    <lineage>
        <taxon>unclassified sequences</taxon>
        <taxon>metagenomes</taxon>
        <taxon>ecological metagenomes</taxon>
    </lineage>
</organism>
<dbReference type="PROSITE" id="PS51379">
    <property type="entry name" value="4FE4S_FER_2"/>
    <property type="match status" value="2"/>
</dbReference>
<keyword evidence="1" id="KW-0004">4Fe-4S</keyword>
<dbReference type="PROSITE" id="PS00198">
    <property type="entry name" value="4FE4S_FER_1"/>
    <property type="match status" value="2"/>
</dbReference>
<dbReference type="InterPro" id="IPR050572">
    <property type="entry name" value="Fe-S_Ferredoxin"/>
</dbReference>
<feature type="domain" description="4Fe-4S ferredoxin-type" evidence="5">
    <location>
        <begin position="12"/>
        <end position="41"/>
    </location>
</feature>
<evidence type="ECO:0000259" key="5">
    <source>
        <dbReference type="PROSITE" id="PS51379"/>
    </source>
</evidence>
<dbReference type="AlphaFoldDB" id="A0A645HJU5"/>
<comment type="caution">
    <text evidence="6">The sequence shown here is derived from an EMBL/GenBank/DDBJ whole genome shotgun (WGS) entry which is preliminary data.</text>
</comment>
<dbReference type="Pfam" id="PF12838">
    <property type="entry name" value="Fer4_7"/>
    <property type="match status" value="1"/>
</dbReference>
<keyword evidence="4" id="KW-0411">Iron-sulfur</keyword>
<dbReference type="PANTHER" id="PTHR43687">
    <property type="entry name" value="ADENYLYLSULFATE REDUCTASE, BETA SUBUNIT"/>
    <property type="match status" value="1"/>
</dbReference>
<keyword evidence="2" id="KW-0479">Metal-binding</keyword>
<dbReference type="InterPro" id="IPR017896">
    <property type="entry name" value="4Fe4S_Fe-S-bd"/>
</dbReference>
<name>A0A645HJU5_9ZZZZ</name>
<gene>
    <name evidence="6" type="primary">psaC_7</name>
    <name evidence="6" type="ORF">SDC9_186546</name>
</gene>
<dbReference type="GO" id="GO:0051539">
    <property type="term" value="F:4 iron, 4 sulfur cluster binding"/>
    <property type="evidence" value="ECO:0007669"/>
    <property type="project" value="UniProtKB-KW"/>
</dbReference>
<dbReference type="Gene3D" id="3.30.70.20">
    <property type="match status" value="1"/>
</dbReference>
<dbReference type="EC" id="1.97.1.12" evidence="6"/>